<keyword evidence="2" id="KW-1185">Reference proteome</keyword>
<gene>
    <name evidence="1" type="ORF">M8231_05475</name>
</gene>
<dbReference type="Proteomes" id="UP001055429">
    <property type="component" value="Chromosome"/>
</dbReference>
<dbReference type="RefSeq" id="WP_249750875.1">
    <property type="nucleotide sequence ID" value="NZ_CP097298.1"/>
</dbReference>
<dbReference type="Pfam" id="PF04612">
    <property type="entry name" value="T2SSM"/>
    <property type="match status" value="1"/>
</dbReference>
<dbReference type="InterPro" id="IPR007690">
    <property type="entry name" value="T2SS_GspM"/>
</dbReference>
<protein>
    <submittedName>
        <fullName evidence="1">Type II secretion system protein M</fullName>
    </submittedName>
</protein>
<evidence type="ECO:0000313" key="1">
    <source>
        <dbReference type="EMBL" id="URI16430.1"/>
    </source>
</evidence>
<sequence>MNRLTSTALAWWEGRTLREQRMLAVMGLAVLAVLVWLAVVRPAWAWREAAARDRFRAENALILVQRAAQRAPSEAAAAGDIRAAVDAASAQAGVTPVMGMAADGALGFSLTGVQTAAAFGWLSALHDKGVEVQSLSVVENADATLTVEGSLVSR</sequence>
<reference evidence="1" key="1">
    <citation type="submission" date="2022-05" db="EMBL/GenBank/DDBJ databases">
        <title>Brevundimonas albigilva TT17 genome sequence.</title>
        <authorList>
            <person name="Lee K."/>
            <person name="Son H."/>
        </authorList>
    </citation>
    <scope>NUCLEOTIDE SEQUENCE</scope>
    <source>
        <strain evidence="1">TT17</strain>
    </source>
</reference>
<accession>A0ABY4SNE0</accession>
<dbReference type="EMBL" id="CP097649">
    <property type="protein sequence ID" value="URI16430.1"/>
    <property type="molecule type" value="Genomic_DNA"/>
</dbReference>
<organism evidence="1 2">
    <name type="scientific">Brevundimonas albigilva</name>
    <dbReference type="NCBI Taxonomy" id="1312364"/>
    <lineage>
        <taxon>Bacteria</taxon>
        <taxon>Pseudomonadati</taxon>
        <taxon>Pseudomonadota</taxon>
        <taxon>Alphaproteobacteria</taxon>
        <taxon>Caulobacterales</taxon>
        <taxon>Caulobacteraceae</taxon>
        <taxon>Brevundimonas</taxon>
    </lineage>
</organism>
<evidence type="ECO:0000313" key="2">
    <source>
        <dbReference type="Proteomes" id="UP001055429"/>
    </source>
</evidence>
<proteinExistence type="predicted"/>
<name>A0ABY4SNE0_9CAUL</name>